<evidence type="ECO:0000256" key="6">
    <source>
        <dbReference type="SAM" id="Phobius"/>
    </source>
</evidence>
<dbReference type="InterPro" id="IPR036286">
    <property type="entry name" value="LexA/Signal_pep-like_sf"/>
</dbReference>
<evidence type="ECO:0000256" key="2">
    <source>
        <dbReference type="ARBA" id="ARBA00022692"/>
    </source>
</evidence>
<evidence type="ECO:0000256" key="5">
    <source>
        <dbReference type="SAM" id="MobiDB-lite"/>
    </source>
</evidence>
<evidence type="ECO:0000256" key="4">
    <source>
        <dbReference type="ARBA" id="ARBA00023136"/>
    </source>
</evidence>
<dbReference type="NCBIfam" id="TIGR02228">
    <property type="entry name" value="sigpep_I_arch"/>
    <property type="match status" value="1"/>
</dbReference>
<keyword evidence="2 6" id="KW-0812">Transmembrane</keyword>
<name>A0A382BKL8_9ZZZZ</name>
<dbReference type="GO" id="GO:0016020">
    <property type="term" value="C:membrane"/>
    <property type="evidence" value="ECO:0007669"/>
    <property type="project" value="UniProtKB-SubCell"/>
</dbReference>
<feature type="region of interest" description="Disordered" evidence="5">
    <location>
        <begin position="199"/>
        <end position="231"/>
    </location>
</feature>
<dbReference type="SUPFAM" id="SSF51306">
    <property type="entry name" value="LexA/Signal peptidase"/>
    <property type="match status" value="1"/>
</dbReference>
<protein>
    <recommendedName>
        <fullName evidence="7">Peptidase S26 domain-containing protein</fullName>
    </recommendedName>
</protein>
<organism evidence="8">
    <name type="scientific">marine metagenome</name>
    <dbReference type="NCBI Taxonomy" id="408172"/>
    <lineage>
        <taxon>unclassified sequences</taxon>
        <taxon>metagenomes</taxon>
        <taxon>ecological metagenomes</taxon>
    </lineage>
</organism>
<gene>
    <name evidence="8" type="ORF">METZ01_LOCUS166601</name>
</gene>
<keyword evidence="4 6" id="KW-0472">Membrane</keyword>
<dbReference type="CDD" id="cd06530">
    <property type="entry name" value="S26_SPase_I"/>
    <property type="match status" value="1"/>
</dbReference>
<dbReference type="Gene3D" id="2.10.109.10">
    <property type="entry name" value="Umud Fragment, subunit A"/>
    <property type="match status" value="1"/>
</dbReference>
<reference evidence="8" key="1">
    <citation type="submission" date="2018-05" db="EMBL/GenBank/DDBJ databases">
        <authorList>
            <person name="Lanie J.A."/>
            <person name="Ng W.-L."/>
            <person name="Kazmierczak K.M."/>
            <person name="Andrzejewski T.M."/>
            <person name="Davidsen T.M."/>
            <person name="Wayne K.J."/>
            <person name="Tettelin H."/>
            <person name="Glass J.I."/>
            <person name="Rusch D."/>
            <person name="Podicherti R."/>
            <person name="Tsui H.-C.T."/>
            <person name="Winkler M.E."/>
        </authorList>
    </citation>
    <scope>NUCLEOTIDE SEQUENCE</scope>
</reference>
<dbReference type="PANTHER" id="PTHR10806:SF6">
    <property type="entry name" value="SIGNAL PEPTIDASE COMPLEX CATALYTIC SUBUNIT SEC11"/>
    <property type="match status" value="1"/>
</dbReference>
<dbReference type="AlphaFoldDB" id="A0A382BKL8"/>
<dbReference type="GO" id="GO:0006465">
    <property type="term" value="P:signal peptide processing"/>
    <property type="evidence" value="ECO:0007669"/>
    <property type="project" value="InterPro"/>
</dbReference>
<dbReference type="InterPro" id="IPR001733">
    <property type="entry name" value="Peptidase_S26B"/>
</dbReference>
<dbReference type="Pfam" id="PF10502">
    <property type="entry name" value="Peptidase_S26"/>
    <property type="match status" value="1"/>
</dbReference>
<accession>A0A382BKL8</accession>
<evidence type="ECO:0000259" key="7">
    <source>
        <dbReference type="Pfam" id="PF10502"/>
    </source>
</evidence>
<feature type="transmembrane region" description="Helical" evidence="6">
    <location>
        <begin position="139"/>
        <end position="157"/>
    </location>
</feature>
<dbReference type="GO" id="GO:0004252">
    <property type="term" value="F:serine-type endopeptidase activity"/>
    <property type="evidence" value="ECO:0007669"/>
    <property type="project" value="InterPro"/>
</dbReference>
<evidence type="ECO:0000256" key="1">
    <source>
        <dbReference type="ARBA" id="ARBA00004370"/>
    </source>
</evidence>
<dbReference type="PANTHER" id="PTHR10806">
    <property type="entry name" value="SIGNAL PEPTIDASE COMPLEX CATALYTIC SUBUNIT SEC11"/>
    <property type="match status" value="1"/>
</dbReference>
<keyword evidence="3 6" id="KW-1133">Transmembrane helix</keyword>
<evidence type="ECO:0000256" key="3">
    <source>
        <dbReference type="ARBA" id="ARBA00022989"/>
    </source>
</evidence>
<feature type="compositionally biased region" description="Basic and acidic residues" evidence="5">
    <location>
        <begin position="199"/>
        <end position="223"/>
    </location>
</feature>
<feature type="transmembrane region" description="Helical" evidence="6">
    <location>
        <begin position="7"/>
        <end position="26"/>
    </location>
</feature>
<dbReference type="InterPro" id="IPR019533">
    <property type="entry name" value="Peptidase_S26"/>
</dbReference>
<comment type="subcellular location">
    <subcellularLocation>
        <location evidence="1">Membrane</location>
    </subcellularLocation>
</comment>
<feature type="domain" description="Peptidase S26" evidence="7">
    <location>
        <begin position="14"/>
        <end position="86"/>
    </location>
</feature>
<proteinExistence type="predicted"/>
<evidence type="ECO:0000313" key="8">
    <source>
        <dbReference type="EMBL" id="SVB13747.1"/>
    </source>
</evidence>
<dbReference type="EMBL" id="UINC01030027">
    <property type="protein sequence ID" value="SVB13747.1"/>
    <property type="molecule type" value="Genomic_DNA"/>
</dbReference>
<sequence>MKGIVKDIIIVGICVAVIWIGLQAYFGAANPFYVVSSGSMYPQLAMYDIIVITGHTPFEDVKVGDIIVFDRPKDHDKVIVHRVVAVIDDDPKTLRTKGDNNQASIPGTDFPITEQEYVGTVIHVIPQVGYITKILQPPINYIIIAVIVGIIIIREIAKKYNKKDLIINDVDESKSDEKIDYFLNDKEYSSEDFLANDGKSVDEISKEDTKSIDDIPEFFRDKEQESEEEKE</sequence>